<protein>
    <recommendedName>
        <fullName evidence="2">YCII-related domain-containing protein</fullName>
    </recommendedName>
</protein>
<dbReference type="EMBL" id="BLJN01000008">
    <property type="protein sequence ID" value="GFE84219.1"/>
    <property type="molecule type" value="Genomic_DNA"/>
</dbReference>
<dbReference type="Proteomes" id="UP000445000">
    <property type="component" value="Unassembled WGS sequence"/>
</dbReference>
<comment type="similarity">
    <text evidence="1">Belongs to the YciI family.</text>
</comment>
<evidence type="ECO:0000256" key="1">
    <source>
        <dbReference type="ARBA" id="ARBA00007689"/>
    </source>
</evidence>
<feature type="domain" description="YCII-related" evidence="2">
    <location>
        <begin position="1"/>
        <end position="110"/>
    </location>
</feature>
<dbReference type="InterPro" id="IPR005545">
    <property type="entry name" value="YCII"/>
</dbReference>
<dbReference type="Pfam" id="PF03795">
    <property type="entry name" value="YCII"/>
    <property type="match status" value="1"/>
</dbReference>
<dbReference type="PANTHER" id="PTHR35174">
    <property type="entry name" value="BLL7171 PROTEIN-RELATED"/>
    <property type="match status" value="1"/>
</dbReference>
<sequence length="142" mass="15588">MRFLITAASDPQAPASDRPVDDETFAAYMRFNEEMHRAGVLVASEGLNPARKGVRVGVSKGKRTVLDGPFVESKELVGGFYLIDVPSLEDATQWALRCPVGLGAADVLTIHPMTEPSDIPPQYLEMIRKAAPTWSETFRGKR</sequence>
<evidence type="ECO:0000313" key="3">
    <source>
        <dbReference type="EMBL" id="GFE84219.1"/>
    </source>
</evidence>
<dbReference type="PANTHER" id="PTHR35174:SF4">
    <property type="entry name" value="BLL7163 PROTEIN"/>
    <property type="match status" value="1"/>
</dbReference>
<organism evidence="3 4">
    <name type="scientific">Steroidobacter agaridevorans</name>
    <dbReference type="NCBI Taxonomy" id="2695856"/>
    <lineage>
        <taxon>Bacteria</taxon>
        <taxon>Pseudomonadati</taxon>
        <taxon>Pseudomonadota</taxon>
        <taxon>Gammaproteobacteria</taxon>
        <taxon>Steroidobacterales</taxon>
        <taxon>Steroidobacteraceae</taxon>
        <taxon>Steroidobacter</taxon>
    </lineage>
</organism>
<gene>
    <name evidence="3" type="ORF">GCM10011487_62190</name>
</gene>
<dbReference type="InterPro" id="IPR011008">
    <property type="entry name" value="Dimeric_a/b-barrel"/>
</dbReference>
<keyword evidence="4" id="KW-1185">Reference proteome</keyword>
<dbReference type="AlphaFoldDB" id="A0A829YLZ5"/>
<name>A0A829YLZ5_9GAMM</name>
<accession>A0A829YLZ5</accession>
<reference evidence="4" key="1">
    <citation type="submission" date="2020-01" db="EMBL/GenBank/DDBJ databases">
        <title>'Steroidobacter agaridevorans' sp. nov., agar-degrading bacteria isolated from rhizosphere soils.</title>
        <authorList>
            <person name="Ikenaga M."/>
            <person name="Kataoka M."/>
            <person name="Murouchi A."/>
            <person name="Katsuragi S."/>
            <person name="Sakai M."/>
        </authorList>
    </citation>
    <scope>NUCLEOTIDE SEQUENCE [LARGE SCALE GENOMIC DNA]</scope>
    <source>
        <strain evidence="4">YU21-B</strain>
    </source>
</reference>
<comment type="caution">
    <text evidence="3">The sequence shown here is derived from an EMBL/GenBank/DDBJ whole genome shotgun (WGS) entry which is preliminary data.</text>
</comment>
<dbReference type="Gene3D" id="3.30.70.1060">
    <property type="entry name" value="Dimeric alpha+beta barrel"/>
    <property type="match status" value="1"/>
</dbReference>
<dbReference type="RefSeq" id="WP_161815819.1">
    <property type="nucleotide sequence ID" value="NZ_BLJN01000008.1"/>
</dbReference>
<evidence type="ECO:0000259" key="2">
    <source>
        <dbReference type="Pfam" id="PF03795"/>
    </source>
</evidence>
<evidence type="ECO:0000313" key="4">
    <source>
        <dbReference type="Proteomes" id="UP000445000"/>
    </source>
</evidence>
<proteinExistence type="inferred from homology"/>
<dbReference type="SUPFAM" id="SSF54909">
    <property type="entry name" value="Dimeric alpha+beta barrel"/>
    <property type="match status" value="1"/>
</dbReference>